<dbReference type="GO" id="GO:0016301">
    <property type="term" value="F:kinase activity"/>
    <property type="evidence" value="ECO:0007669"/>
    <property type="project" value="UniProtKB-KW"/>
</dbReference>
<name>A0AA91TKK8_9BACT</name>
<keyword evidence="1" id="KW-0808">Transferase</keyword>
<dbReference type="Gene3D" id="1.10.1220.10">
    <property type="entry name" value="Met repressor-like"/>
    <property type="match status" value="1"/>
</dbReference>
<dbReference type="SUPFAM" id="SSF47598">
    <property type="entry name" value="Ribbon-helix-helix"/>
    <property type="match status" value="1"/>
</dbReference>
<protein>
    <submittedName>
        <fullName evidence="1">Thymidylate kinase</fullName>
    </submittedName>
</protein>
<gene>
    <name evidence="1" type="ORF">CFT61_05365</name>
</gene>
<dbReference type="InterPro" id="IPR010985">
    <property type="entry name" value="Ribbon_hlx_hlx"/>
</dbReference>
<sequence length="94" mass="10851">MIMSTTAARIPTSFRFQSSLLEELKEKAKASNRSLNNYVESLLISILHPSEVVEDNTIDEELQKKIDKAMDEYKKGETLHFENSTEMNKWLDSL</sequence>
<reference evidence="1 2" key="1">
    <citation type="submission" date="2017-07" db="EMBL/GenBank/DDBJ databases">
        <title>Draft genome sequence of Prevotella copri isolated from the gut of healthy adult Indian.</title>
        <authorList>
            <person name="Das B."/>
            <person name="Bag S."/>
            <person name="Ghosh T.S."/>
        </authorList>
    </citation>
    <scope>NUCLEOTIDE SEQUENCE [LARGE SCALE GENOMIC DNA]</scope>
    <source>
        <strain evidence="1 2">Indica</strain>
    </source>
</reference>
<dbReference type="GO" id="GO:0006355">
    <property type="term" value="P:regulation of DNA-templated transcription"/>
    <property type="evidence" value="ECO:0007669"/>
    <property type="project" value="InterPro"/>
</dbReference>
<dbReference type="EMBL" id="NMPZ01000006">
    <property type="protein sequence ID" value="OXL44606.1"/>
    <property type="molecule type" value="Genomic_DNA"/>
</dbReference>
<dbReference type="InterPro" id="IPR013321">
    <property type="entry name" value="Arc_rbn_hlx_hlx"/>
</dbReference>
<proteinExistence type="predicted"/>
<evidence type="ECO:0000313" key="1">
    <source>
        <dbReference type="EMBL" id="OXL44606.1"/>
    </source>
</evidence>
<dbReference type="AlphaFoldDB" id="A0AA91TKK8"/>
<organism evidence="1 2">
    <name type="scientific">Segatella copri</name>
    <dbReference type="NCBI Taxonomy" id="165179"/>
    <lineage>
        <taxon>Bacteria</taxon>
        <taxon>Pseudomonadati</taxon>
        <taxon>Bacteroidota</taxon>
        <taxon>Bacteroidia</taxon>
        <taxon>Bacteroidales</taxon>
        <taxon>Prevotellaceae</taxon>
        <taxon>Segatella</taxon>
    </lineage>
</organism>
<keyword evidence="1" id="KW-0418">Kinase</keyword>
<accession>A0AA91TKK8</accession>
<comment type="caution">
    <text evidence="1">The sequence shown here is derived from an EMBL/GenBank/DDBJ whole genome shotgun (WGS) entry which is preliminary data.</text>
</comment>
<evidence type="ECO:0000313" key="2">
    <source>
        <dbReference type="Proteomes" id="UP000215155"/>
    </source>
</evidence>
<dbReference type="Proteomes" id="UP000215155">
    <property type="component" value="Unassembled WGS sequence"/>
</dbReference>